<dbReference type="Proteomes" id="UP001432322">
    <property type="component" value="Unassembled WGS sequence"/>
</dbReference>
<reference evidence="1" key="1">
    <citation type="submission" date="2023-10" db="EMBL/GenBank/DDBJ databases">
        <title>Genome assembly of Pristionchus species.</title>
        <authorList>
            <person name="Yoshida K."/>
            <person name="Sommer R.J."/>
        </authorList>
    </citation>
    <scope>NUCLEOTIDE SEQUENCE</scope>
    <source>
        <strain evidence="1">RS5133</strain>
    </source>
</reference>
<organism evidence="1 2">
    <name type="scientific">Pristionchus fissidentatus</name>
    <dbReference type="NCBI Taxonomy" id="1538716"/>
    <lineage>
        <taxon>Eukaryota</taxon>
        <taxon>Metazoa</taxon>
        <taxon>Ecdysozoa</taxon>
        <taxon>Nematoda</taxon>
        <taxon>Chromadorea</taxon>
        <taxon>Rhabditida</taxon>
        <taxon>Rhabditina</taxon>
        <taxon>Diplogasteromorpha</taxon>
        <taxon>Diplogasteroidea</taxon>
        <taxon>Neodiplogasteridae</taxon>
        <taxon>Pristionchus</taxon>
    </lineage>
</organism>
<feature type="non-terminal residue" evidence="1">
    <location>
        <position position="101"/>
    </location>
</feature>
<name>A0AAV5WJR5_9BILA</name>
<feature type="non-terminal residue" evidence="1">
    <location>
        <position position="1"/>
    </location>
</feature>
<accession>A0AAV5WJR5</accession>
<evidence type="ECO:0008006" key="3">
    <source>
        <dbReference type="Google" id="ProtNLM"/>
    </source>
</evidence>
<proteinExistence type="predicted"/>
<keyword evidence="2" id="KW-1185">Reference proteome</keyword>
<evidence type="ECO:0000313" key="1">
    <source>
        <dbReference type="EMBL" id="GMT32216.1"/>
    </source>
</evidence>
<dbReference type="AlphaFoldDB" id="A0AAV5WJR5"/>
<gene>
    <name evidence="1" type="ORF">PFISCL1PPCAC_23513</name>
</gene>
<evidence type="ECO:0000313" key="2">
    <source>
        <dbReference type="Proteomes" id="UP001432322"/>
    </source>
</evidence>
<sequence>SEVSQIIPTIARLQCLSTKESLTEIEEFRWNPWQTIGLCVLTKQVSRKVLADIPAYYGAEFKPLTRKLLDNLDQLYDMDMPMRELKKIAPVLAHGDIWQSN</sequence>
<dbReference type="EMBL" id="BTSY01000006">
    <property type="protein sequence ID" value="GMT32216.1"/>
    <property type="molecule type" value="Genomic_DNA"/>
</dbReference>
<comment type="caution">
    <text evidence="1">The sequence shown here is derived from an EMBL/GenBank/DDBJ whole genome shotgun (WGS) entry which is preliminary data.</text>
</comment>
<protein>
    <recommendedName>
        <fullName evidence="3">CHK kinase-like domain-containing protein</fullName>
    </recommendedName>
</protein>